<reference evidence="6" key="1">
    <citation type="journal article" date="2019" name="Int. J. Syst. Evol. Microbiol.">
        <title>The Global Catalogue of Microorganisms (GCM) 10K type strain sequencing project: providing services to taxonomists for standard genome sequencing and annotation.</title>
        <authorList>
            <consortium name="The Broad Institute Genomics Platform"/>
            <consortium name="The Broad Institute Genome Sequencing Center for Infectious Disease"/>
            <person name="Wu L."/>
            <person name="Ma J."/>
        </authorList>
    </citation>
    <scope>NUCLEOTIDE SEQUENCE [LARGE SCALE GENOMIC DNA]</scope>
    <source>
        <strain evidence="6">CCUG 48316</strain>
    </source>
</reference>
<proteinExistence type="inferred from homology"/>
<organism evidence="5 6">
    <name type="scientific">Methylobacterium komagatae</name>
    <dbReference type="NCBI Taxonomy" id="374425"/>
    <lineage>
        <taxon>Bacteria</taxon>
        <taxon>Pseudomonadati</taxon>
        <taxon>Pseudomonadota</taxon>
        <taxon>Alphaproteobacteria</taxon>
        <taxon>Hyphomicrobiales</taxon>
        <taxon>Methylobacteriaceae</taxon>
        <taxon>Methylobacterium</taxon>
    </lineage>
</organism>
<name>A0ABW2BR41_9HYPH</name>
<feature type="region of interest" description="Disordered" evidence="2">
    <location>
        <begin position="971"/>
        <end position="994"/>
    </location>
</feature>
<feature type="domain" description="Bacteriophage tail tape measure N-terminal" evidence="4">
    <location>
        <begin position="57"/>
        <end position="267"/>
    </location>
</feature>
<dbReference type="Pfam" id="PF01464">
    <property type="entry name" value="SLT"/>
    <property type="match status" value="1"/>
</dbReference>
<feature type="domain" description="Transglycosylase SLT" evidence="3">
    <location>
        <begin position="555"/>
        <end position="657"/>
    </location>
</feature>
<feature type="compositionally biased region" description="Basic and acidic residues" evidence="2">
    <location>
        <begin position="974"/>
        <end position="994"/>
    </location>
</feature>
<keyword evidence="6" id="KW-1185">Reference proteome</keyword>
<evidence type="ECO:0000259" key="3">
    <source>
        <dbReference type="Pfam" id="PF01464"/>
    </source>
</evidence>
<dbReference type="InterPro" id="IPR008258">
    <property type="entry name" value="Transglycosylase_SLT_dom_1"/>
</dbReference>
<evidence type="ECO:0000313" key="5">
    <source>
        <dbReference type="EMBL" id="MFC6792953.1"/>
    </source>
</evidence>
<protein>
    <submittedName>
        <fullName evidence="5">Phage tail length tape measure family protein</fullName>
    </submittedName>
</protein>
<dbReference type="Pfam" id="PF06791">
    <property type="entry name" value="TMP_2"/>
    <property type="match status" value="1"/>
</dbReference>
<gene>
    <name evidence="5" type="ORF">ACFQE0_27385</name>
</gene>
<dbReference type="InterPro" id="IPR023346">
    <property type="entry name" value="Lysozyme-like_dom_sf"/>
</dbReference>
<dbReference type="EMBL" id="JBHSWN010000003">
    <property type="protein sequence ID" value="MFC6792953.1"/>
    <property type="molecule type" value="Genomic_DNA"/>
</dbReference>
<dbReference type="InterPro" id="IPR009628">
    <property type="entry name" value="Phage_tape_measure_N"/>
</dbReference>
<sequence length="994" mass="105155">IQARYNGVEQAAARAAQAQARAWRDLGGQGSKALENIEASRRLGSIGGMGAGSAANENARLRADQVQNLAYQAGDIFSSLGSGSNLSTVAFQQAPQIAQSFMGPGGGSLKGAFAQASEAAAGLAARVGMVGGAIGAATAIVGTGIVALSAYRDQQKELSLSLAGMGRASGATVGQINSIASAAAGPAGLSVSTARDMAGEFASTGRIGSEMYAKLLGAAKDYAFTTRQELPDASKALAEAFAEPTKGAEILNKQLGFLDAEAQETIQRLDAQGNRLGAQRALFDAFATSVEKADARLGFFSRQWQEFSRNTSNEFDAIGKFVDRGLGGGAFEERLKTLQGQLDFRQRNKGTAGGLFDSLLGFDEGQIRADIAKVQAEIDAAAQRSRTSDLAQRSLAVAKLVQGANPESEALKRIQDSATKIRTELAAGVIDPNGESRRTMEGFEASARRIAEDLKAGGQGMADSFRRAQFDASQVGRIGLGRTTAEIENEFAERQRKMEAQNPEPSRRFEQMQSMEIERVTRLQTAQREATLAETGRSGLINRVPPNLRQFYLDAASQTGVPLDLLLGVSYAESRFNSTAAANKNFPTSHAYGLMQLQPGTARELGVDPTDPRQNILGGARYLRDRLDQANGDEALAYGLYHDGPGTSGNSAAARRAFAEVQRFRNMPTTGQEIAGDDTRARALENENRIVQINVDLLGRNGQALDAATRQQQLLNEAIGQGRDITPQLRKEFADTAAAMASASARLASTRAGRDLEFDRDQLGRDRYDQSAFSKARSAFGDTTSPEATAYISAARQNAALSDTRSTLTDAATGFATALSHGTSAASAFSDALTRIGDKLIGGAVDSIIGSAFKSGGGLLGGLGSLFGFSDGGFTGYGGKYEPAGIVHRGEYVIDAATVGRMGRGFFDGLRGYADGGYVDIADTRAPLTAIPVANDQGSQGSAQHFYDFRGSNLTRADAEHIAARVASAVTERNNTERDRTSQERNEMLRRAAF</sequence>
<accession>A0ABW2BR41</accession>
<evidence type="ECO:0000256" key="2">
    <source>
        <dbReference type="SAM" id="MobiDB-lite"/>
    </source>
</evidence>
<comment type="caution">
    <text evidence="5">The sequence shown here is derived from an EMBL/GenBank/DDBJ whole genome shotgun (WGS) entry which is preliminary data.</text>
</comment>
<evidence type="ECO:0000256" key="1">
    <source>
        <dbReference type="ARBA" id="ARBA00009387"/>
    </source>
</evidence>
<dbReference type="Gene3D" id="1.10.530.10">
    <property type="match status" value="1"/>
</dbReference>
<feature type="non-terminal residue" evidence="5">
    <location>
        <position position="1"/>
    </location>
</feature>
<evidence type="ECO:0000259" key="4">
    <source>
        <dbReference type="Pfam" id="PF06791"/>
    </source>
</evidence>
<evidence type="ECO:0000313" key="6">
    <source>
        <dbReference type="Proteomes" id="UP001596292"/>
    </source>
</evidence>
<comment type="similarity">
    <text evidence="1">Belongs to the virb1 family.</text>
</comment>
<dbReference type="SUPFAM" id="SSF53955">
    <property type="entry name" value="Lysozyme-like"/>
    <property type="match status" value="1"/>
</dbReference>
<dbReference type="CDD" id="cd00254">
    <property type="entry name" value="LT-like"/>
    <property type="match status" value="1"/>
</dbReference>
<dbReference type="Proteomes" id="UP001596292">
    <property type="component" value="Unassembled WGS sequence"/>
</dbReference>